<evidence type="ECO:0000256" key="1">
    <source>
        <dbReference type="ARBA" id="ARBA00004613"/>
    </source>
</evidence>
<dbReference type="PANTHER" id="PTHR11475:SF4">
    <property type="entry name" value="CHORION PEROXIDASE"/>
    <property type="match status" value="1"/>
</dbReference>
<dbReference type="InterPro" id="IPR037120">
    <property type="entry name" value="Haem_peroxidase_sf_animal"/>
</dbReference>
<dbReference type="Proteomes" id="UP000199657">
    <property type="component" value="Unassembled WGS sequence"/>
</dbReference>
<organism evidence="4 5">
    <name type="scientific">Aquisalimonas asiatica</name>
    <dbReference type="NCBI Taxonomy" id="406100"/>
    <lineage>
        <taxon>Bacteria</taxon>
        <taxon>Pseudomonadati</taxon>
        <taxon>Pseudomonadota</taxon>
        <taxon>Gammaproteobacteria</taxon>
        <taxon>Chromatiales</taxon>
        <taxon>Ectothiorhodospiraceae</taxon>
        <taxon>Aquisalimonas</taxon>
    </lineage>
</organism>
<dbReference type="RefSeq" id="WP_216110668.1">
    <property type="nucleotide sequence ID" value="NZ_FOEG01000001.1"/>
</dbReference>
<keyword evidence="5" id="KW-1185">Reference proteome</keyword>
<keyword evidence="4" id="KW-0560">Oxidoreductase</keyword>
<dbReference type="GO" id="GO:0006979">
    <property type="term" value="P:response to oxidative stress"/>
    <property type="evidence" value="ECO:0007669"/>
    <property type="project" value="InterPro"/>
</dbReference>
<dbReference type="SUPFAM" id="SSF48113">
    <property type="entry name" value="Heme-dependent peroxidases"/>
    <property type="match status" value="1"/>
</dbReference>
<sequence length="456" mass="51010">MHGDYLRGHAVPKGVFARIGRFGRMFPHLRSLKEEWLPEPARPEYLGAADGPMKDALEEEGDNARIPAGFTFLGQFIDHTFTFDPTSSLESQNDPEAVRNFRTPRLDLDAVYGAGPASQPYLYDDSDRFALSEQGDHDLLRNHHGTAIIGDPRNDENLVVSQLHLAFLKFHNQVLNDETGGDFEEAQRLVRWHFQWIVLHEYLPLICGDDIVDDVLERGRLFFRFEHEPYIPVEFSVAAFRFGHAQVRDGYAINGDVGAGLFPEEADAPRDSEELTDLRGGVPVNEEHTVDWSRFFGDGDNVQPGRLINAKLSESLLFLPKTVVPGDIPDEARSLATRNLKRGAAFSLPSGQAVAACMGEKPLTQDELWANVPDMPTPLPVPAPLWFYILREAEVRERGKHLGAVGARIVAEVMIGLLEGDRASYMNQAPGWRPTLDRKKVDHFTMEDLLAIAAKV</sequence>
<dbReference type="STRING" id="406100.SAMN04488052_101796"/>
<dbReference type="AlphaFoldDB" id="A0A1H8QUG1"/>
<protein>
    <submittedName>
        <fullName evidence="4">Animal haem peroxidase</fullName>
    </submittedName>
</protein>
<dbReference type="GO" id="GO:0020037">
    <property type="term" value="F:heme binding"/>
    <property type="evidence" value="ECO:0007669"/>
    <property type="project" value="InterPro"/>
</dbReference>
<evidence type="ECO:0000313" key="4">
    <source>
        <dbReference type="EMBL" id="SEO57815.1"/>
    </source>
</evidence>
<keyword evidence="4" id="KW-0575">Peroxidase</keyword>
<dbReference type="GO" id="GO:0005576">
    <property type="term" value="C:extracellular region"/>
    <property type="evidence" value="ECO:0007669"/>
    <property type="project" value="UniProtKB-SubCell"/>
</dbReference>
<keyword evidence="2" id="KW-0964">Secreted</keyword>
<accession>A0A1H8QUG1</accession>
<keyword evidence="3" id="KW-0325">Glycoprotein</keyword>
<evidence type="ECO:0000313" key="5">
    <source>
        <dbReference type="Proteomes" id="UP000199657"/>
    </source>
</evidence>
<reference evidence="4 5" key="1">
    <citation type="submission" date="2016-10" db="EMBL/GenBank/DDBJ databases">
        <authorList>
            <person name="de Groot N.N."/>
        </authorList>
    </citation>
    <scope>NUCLEOTIDE SEQUENCE [LARGE SCALE GENOMIC DNA]</scope>
    <source>
        <strain evidence="4 5">CGMCC 1.6291</strain>
    </source>
</reference>
<dbReference type="EMBL" id="FOEG01000001">
    <property type="protein sequence ID" value="SEO57815.1"/>
    <property type="molecule type" value="Genomic_DNA"/>
</dbReference>
<dbReference type="Gene3D" id="1.10.640.10">
    <property type="entry name" value="Haem peroxidase domain superfamily, animal type"/>
    <property type="match status" value="1"/>
</dbReference>
<dbReference type="Pfam" id="PF03098">
    <property type="entry name" value="An_peroxidase"/>
    <property type="match status" value="1"/>
</dbReference>
<dbReference type="GO" id="GO:0004601">
    <property type="term" value="F:peroxidase activity"/>
    <property type="evidence" value="ECO:0007669"/>
    <property type="project" value="UniProtKB-KW"/>
</dbReference>
<dbReference type="CDD" id="cd09819">
    <property type="entry name" value="An_peroxidase_bacterial_1"/>
    <property type="match status" value="1"/>
</dbReference>
<gene>
    <name evidence="4" type="ORF">SAMN04488052_101796</name>
</gene>
<name>A0A1H8QUG1_9GAMM</name>
<comment type="subcellular location">
    <subcellularLocation>
        <location evidence="1">Secreted</location>
    </subcellularLocation>
</comment>
<proteinExistence type="predicted"/>
<dbReference type="PROSITE" id="PS50292">
    <property type="entry name" value="PEROXIDASE_3"/>
    <property type="match status" value="1"/>
</dbReference>
<dbReference type="InterPro" id="IPR019791">
    <property type="entry name" value="Haem_peroxidase_animal"/>
</dbReference>
<dbReference type="InterPro" id="IPR010255">
    <property type="entry name" value="Haem_peroxidase_sf"/>
</dbReference>
<evidence type="ECO:0000256" key="3">
    <source>
        <dbReference type="ARBA" id="ARBA00023180"/>
    </source>
</evidence>
<dbReference type="PANTHER" id="PTHR11475">
    <property type="entry name" value="OXIDASE/PEROXIDASE"/>
    <property type="match status" value="1"/>
</dbReference>
<evidence type="ECO:0000256" key="2">
    <source>
        <dbReference type="ARBA" id="ARBA00022525"/>
    </source>
</evidence>